<evidence type="ECO:0000256" key="1">
    <source>
        <dbReference type="ARBA" id="ARBA00022729"/>
    </source>
</evidence>
<dbReference type="Pfam" id="PF03968">
    <property type="entry name" value="LptD_N"/>
    <property type="match status" value="1"/>
</dbReference>
<dbReference type="InterPro" id="IPR052037">
    <property type="entry name" value="LPS_export_LptA"/>
</dbReference>
<dbReference type="STRING" id="1434232.MAIT1_01640"/>
<dbReference type="GO" id="GO:0030288">
    <property type="term" value="C:outer membrane-bounded periplasmic space"/>
    <property type="evidence" value="ECO:0007669"/>
    <property type="project" value="TreeGrafter"/>
</dbReference>
<dbReference type="EMBL" id="LVJN01000020">
    <property type="protein sequence ID" value="OSM01629.1"/>
    <property type="molecule type" value="Genomic_DNA"/>
</dbReference>
<dbReference type="GO" id="GO:0015920">
    <property type="term" value="P:lipopolysaccharide transport"/>
    <property type="evidence" value="ECO:0007669"/>
    <property type="project" value="TreeGrafter"/>
</dbReference>
<dbReference type="PANTHER" id="PTHR36504:SF1">
    <property type="entry name" value="LIPOPOLYSACCHARIDE EXPORT SYSTEM PROTEIN LPTA"/>
    <property type="match status" value="1"/>
</dbReference>
<organism evidence="3 4">
    <name type="scientific">Magnetofaba australis IT-1</name>
    <dbReference type="NCBI Taxonomy" id="1434232"/>
    <lineage>
        <taxon>Bacteria</taxon>
        <taxon>Pseudomonadati</taxon>
        <taxon>Pseudomonadota</taxon>
        <taxon>Magnetococcia</taxon>
        <taxon>Magnetococcales</taxon>
        <taxon>Magnetococcaceae</taxon>
        <taxon>Magnetofaba</taxon>
    </lineage>
</organism>
<name>A0A1Y2K102_9PROT</name>
<dbReference type="GO" id="GO:0017089">
    <property type="term" value="F:glycolipid transfer activity"/>
    <property type="evidence" value="ECO:0007669"/>
    <property type="project" value="TreeGrafter"/>
</dbReference>
<keyword evidence="1" id="KW-0732">Signal</keyword>
<protein>
    <submittedName>
        <fullName evidence="3">Putative OstA family protein</fullName>
    </submittedName>
</protein>
<comment type="caution">
    <text evidence="3">The sequence shown here is derived from an EMBL/GenBank/DDBJ whole genome shotgun (WGS) entry which is preliminary data.</text>
</comment>
<dbReference type="AlphaFoldDB" id="A0A1Y2K102"/>
<sequence length="150" mass="16583">MISSDRLEMDEAKQLAVFSGRVEAVEGEMRLTARRMTVRYLPAENGRNKRELIQEIYAQGDVTLKQGDTEGNASEARYQVGQRRLEMIGKSEPASVRFGKDHVRGARIKVTLNANRQVKNVRVDGGATGGRVTMKIIPGQERAGAGDQQP</sequence>
<evidence type="ECO:0000313" key="3">
    <source>
        <dbReference type="EMBL" id="OSM01629.1"/>
    </source>
</evidence>
<keyword evidence="4" id="KW-1185">Reference proteome</keyword>
<feature type="domain" description="Organic solvent tolerance-like N-terminal" evidence="2">
    <location>
        <begin position="2"/>
        <end position="114"/>
    </location>
</feature>
<evidence type="ECO:0000313" key="4">
    <source>
        <dbReference type="Proteomes" id="UP000194003"/>
    </source>
</evidence>
<dbReference type="InterPro" id="IPR005653">
    <property type="entry name" value="OstA-like_N"/>
</dbReference>
<evidence type="ECO:0000259" key="2">
    <source>
        <dbReference type="Pfam" id="PF03968"/>
    </source>
</evidence>
<proteinExistence type="predicted"/>
<reference evidence="3 4" key="1">
    <citation type="journal article" date="2016" name="BMC Genomics">
        <title>Combined genomic and structural analyses of a cultured magnetotactic bacterium reveals its niche adaptation to a dynamic environment.</title>
        <authorList>
            <person name="Araujo A.C."/>
            <person name="Morillo V."/>
            <person name="Cypriano J."/>
            <person name="Teixeira L.C."/>
            <person name="Leao P."/>
            <person name="Lyra S."/>
            <person name="Almeida L.G."/>
            <person name="Bazylinski D.A."/>
            <person name="Vasconcellos A.T."/>
            <person name="Abreu F."/>
            <person name="Lins U."/>
        </authorList>
    </citation>
    <scope>NUCLEOTIDE SEQUENCE [LARGE SCALE GENOMIC DNA]</scope>
    <source>
        <strain evidence="3 4">IT-1</strain>
    </source>
</reference>
<gene>
    <name evidence="3" type="ORF">MAIT1_01640</name>
</gene>
<dbReference type="PANTHER" id="PTHR36504">
    <property type="entry name" value="LIPOPOLYSACCHARIDE EXPORT SYSTEM PROTEIN LPTA"/>
    <property type="match status" value="1"/>
</dbReference>
<accession>A0A1Y2K102</accession>
<dbReference type="Proteomes" id="UP000194003">
    <property type="component" value="Unassembled WGS sequence"/>
</dbReference>
<dbReference type="Gene3D" id="2.60.450.10">
    <property type="entry name" value="Lipopolysaccharide (LPS) transport protein A like domain"/>
    <property type="match status" value="1"/>
</dbReference>
<dbReference type="GO" id="GO:0009279">
    <property type="term" value="C:cell outer membrane"/>
    <property type="evidence" value="ECO:0007669"/>
    <property type="project" value="TreeGrafter"/>
</dbReference>